<evidence type="ECO:0000256" key="2">
    <source>
        <dbReference type="SAM" id="SignalP"/>
    </source>
</evidence>
<feature type="region of interest" description="Disordered" evidence="1">
    <location>
        <begin position="35"/>
        <end position="62"/>
    </location>
</feature>
<dbReference type="SUPFAM" id="SSF63829">
    <property type="entry name" value="Calcium-dependent phosphotriesterase"/>
    <property type="match status" value="1"/>
</dbReference>
<dbReference type="InterPro" id="IPR050490">
    <property type="entry name" value="Bact_solute-bd_prot1"/>
</dbReference>
<evidence type="ECO:0000256" key="1">
    <source>
        <dbReference type="SAM" id="MobiDB-lite"/>
    </source>
</evidence>
<protein>
    <submittedName>
        <fullName evidence="3">Extracellular solute-binding protein</fullName>
    </submittedName>
</protein>
<sequence length="772" mass="81161">MSRHTIAKRVLGCALAAVMTAGLFGCGGKAASGSGASAASGNGGSAAATGRWRQEEVTPSANARNYEKPVLLEDGTLLLLEKRGDNTASLWTSGDNGATWQEQPTDWQQQTGADYLGVTRLLPDGGCFITAVTGTDSGYDQTWWVQDAGGATLRQLTLPEEILEVSDLQPLGGGEALLLGRILVPATDDVPSALVDENGMMSSMTAWKLDLATGECTEMTELLGGRGGSFISGMAADTTEPGAFYSLSFQESGVQLLRTGPDGVMTPVFENLPDASNAAFAACTDGDGNYYYASQKGIYRVAKGGDLAELVVDGAGTVFSAGEASLMGLCRCADGGFLAVSMESAADQEGNTAYSGHVYRVFWDETAPARGSGDALVVWSLNNSDTVRAAINEYEALYPERTVEYQIALESGGSTADAITALNTALLAGSGPDVILLDGLDWRAYQERGLLEDLSPWVDTQSLVSNIAAPFLEEDGSVCALPARFAVPVLVGSEADLAAASDLDGLAGWLREKAARPAYDCQSNDYYEPLDEPYGLGFISTRQLLDFALETSAPALTENGVNGEAVAQVLDFVQQVGAYYGMDEYKDLMSNAVVAGEAGGEAVAYGDGGYECFFTHNAAMAWDTMTTTAYVAAARSEGESYTVALRPGLCEGAFLPKAMVGVSATSARKDEAGQFLAVIFGDEVQSTWQQDGMPVSAAALENSINACCKKEETKQNVRQIVNALKTPVTMPDETVSDALLKNAEALIKGDATLEQARAGVEDALELYLAEQQ</sequence>
<keyword evidence="2" id="KW-0732">Signal</keyword>
<gene>
    <name evidence="3" type="ORF">H9865_02230</name>
</gene>
<name>A0A9D1V2J5_9FIRM</name>
<dbReference type="Gene3D" id="3.40.190.10">
    <property type="entry name" value="Periplasmic binding protein-like II"/>
    <property type="match status" value="1"/>
</dbReference>
<dbReference type="PANTHER" id="PTHR43649">
    <property type="entry name" value="ARABINOSE-BINDING PROTEIN-RELATED"/>
    <property type="match status" value="1"/>
</dbReference>
<dbReference type="PROSITE" id="PS51257">
    <property type="entry name" value="PROKAR_LIPOPROTEIN"/>
    <property type="match status" value="1"/>
</dbReference>
<organism evidence="3 4">
    <name type="scientific">Candidatus Allofournierella pullicola</name>
    <dbReference type="NCBI Taxonomy" id="2838596"/>
    <lineage>
        <taxon>Bacteria</taxon>
        <taxon>Bacillati</taxon>
        <taxon>Bacillota</taxon>
        <taxon>Clostridia</taxon>
        <taxon>Eubacteriales</taxon>
        <taxon>Oscillospiraceae</taxon>
        <taxon>Allofournierella</taxon>
    </lineage>
</organism>
<dbReference type="Proteomes" id="UP000824193">
    <property type="component" value="Unassembled WGS sequence"/>
</dbReference>
<accession>A0A9D1V2J5</accession>
<comment type="caution">
    <text evidence="3">The sequence shown here is derived from an EMBL/GenBank/DDBJ whole genome shotgun (WGS) entry which is preliminary data.</text>
</comment>
<dbReference type="SUPFAM" id="SSF53850">
    <property type="entry name" value="Periplasmic binding protein-like II"/>
    <property type="match status" value="1"/>
</dbReference>
<evidence type="ECO:0000313" key="4">
    <source>
        <dbReference type="Proteomes" id="UP000824193"/>
    </source>
</evidence>
<feature type="chain" id="PRO_5038593022" evidence="2">
    <location>
        <begin position="31"/>
        <end position="772"/>
    </location>
</feature>
<reference evidence="3" key="1">
    <citation type="journal article" date="2021" name="PeerJ">
        <title>Extensive microbial diversity within the chicken gut microbiome revealed by metagenomics and culture.</title>
        <authorList>
            <person name="Gilroy R."/>
            <person name="Ravi A."/>
            <person name="Getino M."/>
            <person name="Pursley I."/>
            <person name="Horton D.L."/>
            <person name="Alikhan N.F."/>
            <person name="Baker D."/>
            <person name="Gharbi K."/>
            <person name="Hall N."/>
            <person name="Watson M."/>
            <person name="Adriaenssens E.M."/>
            <person name="Foster-Nyarko E."/>
            <person name="Jarju S."/>
            <person name="Secka A."/>
            <person name="Antonio M."/>
            <person name="Oren A."/>
            <person name="Chaudhuri R.R."/>
            <person name="La Ragione R."/>
            <person name="Hildebrand F."/>
            <person name="Pallen M.J."/>
        </authorList>
    </citation>
    <scope>NUCLEOTIDE SEQUENCE</scope>
    <source>
        <strain evidence="3">2239</strain>
    </source>
</reference>
<feature type="signal peptide" evidence="2">
    <location>
        <begin position="1"/>
        <end position="30"/>
    </location>
</feature>
<feature type="compositionally biased region" description="Low complexity" evidence="1">
    <location>
        <begin position="35"/>
        <end position="48"/>
    </location>
</feature>
<dbReference type="InterPro" id="IPR006059">
    <property type="entry name" value="SBP"/>
</dbReference>
<dbReference type="EMBL" id="DXFW01000005">
    <property type="protein sequence ID" value="HIX04920.1"/>
    <property type="molecule type" value="Genomic_DNA"/>
</dbReference>
<reference evidence="3" key="2">
    <citation type="submission" date="2021-04" db="EMBL/GenBank/DDBJ databases">
        <authorList>
            <person name="Gilroy R."/>
        </authorList>
    </citation>
    <scope>NUCLEOTIDE SEQUENCE</scope>
    <source>
        <strain evidence="3">2239</strain>
    </source>
</reference>
<dbReference type="AlphaFoldDB" id="A0A9D1V2J5"/>
<evidence type="ECO:0000313" key="3">
    <source>
        <dbReference type="EMBL" id="HIX04920.1"/>
    </source>
</evidence>
<dbReference type="PANTHER" id="PTHR43649:SF30">
    <property type="entry name" value="ABC TRANSPORTER SUBSTRATE-BINDING PROTEIN"/>
    <property type="match status" value="1"/>
</dbReference>
<dbReference type="Pfam" id="PF01547">
    <property type="entry name" value="SBP_bac_1"/>
    <property type="match status" value="1"/>
</dbReference>
<proteinExistence type="predicted"/>